<organism evidence="1 2">
    <name type="scientific">Rubrivivax rivuli</name>
    <dbReference type="NCBI Taxonomy" id="1862385"/>
    <lineage>
        <taxon>Bacteria</taxon>
        <taxon>Pseudomonadati</taxon>
        <taxon>Pseudomonadota</taxon>
        <taxon>Betaproteobacteria</taxon>
        <taxon>Burkholderiales</taxon>
        <taxon>Sphaerotilaceae</taxon>
        <taxon>Rubrivivax</taxon>
    </lineage>
</organism>
<dbReference type="AlphaFoldDB" id="A0A437RSE1"/>
<evidence type="ECO:0000313" key="2">
    <source>
        <dbReference type="Proteomes" id="UP000285575"/>
    </source>
</evidence>
<proteinExistence type="predicted"/>
<dbReference type="RefSeq" id="WP_128227309.1">
    <property type="nucleotide sequence ID" value="NZ_SACR01000001.1"/>
</dbReference>
<name>A0A437RSE1_9BURK</name>
<reference evidence="1 2" key="1">
    <citation type="submission" date="2019-01" db="EMBL/GenBank/DDBJ databases">
        <authorList>
            <person name="Chen W.-M."/>
        </authorList>
    </citation>
    <scope>NUCLEOTIDE SEQUENCE [LARGE SCALE GENOMIC DNA]</scope>
    <source>
        <strain evidence="1 2">KYPY4</strain>
    </source>
</reference>
<dbReference type="NCBIfam" id="TIGR04353">
    <property type="entry name" value="PqqD_rel_X"/>
    <property type="match status" value="1"/>
</dbReference>
<comment type="caution">
    <text evidence="1">The sequence shown here is derived from an EMBL/GenBank/DDBJ whole genome shotgun (WGS) entry which is preliminary data.</text>
</comment>
<dbReference type="Proteomes" id="UP000285575">
    <property type="component" value="Unassembled WGS sequence"/>
</dbReference>
<gene>
    <name evidence="1" type="ORF">EOE66_03725</name>
</gene>
<accession>A0A437RSE1</accession>
<dbReference type="OrthoDB" id="8563960at2"/>
<sequence>MQAYLRAPRAQFAQLGESWVAFSGVSGETHVLNTESVALVETLDEHTPRTAEAVAADLALETGTPVEEMTAMLSDAWPMLLQAGLVRVCGSTACDPA</sequence>
<dbReference type="InterPro" id="IPR027599">
    <property type="entry name" value="PqqD-rel_X"/>
</dbReference>
<evidence type="ECO:0000313" key="1">
    <source>
        <dbReference type="EMBL" id="RVU49677.1"/>
    </source>
</evidence>
<keyword evidence="2" id="KW-1185">Reference proteome</keyword>
<protein>
    <submittedName>
        <fullName evidence="1">HPr-rel-A system PqqD family peptide chaperone</fullName>
    </submittedName>
</protein>
<dbReference type="EMBL" id="SACR01000001">
    <property type="protein sequence ID" value="RVU49677.1"/>
    <property type="molecule type" value="Genomic_DNA"/>
</dbReference>